<feature type="transmembrane region" description="Helical" evidence="5">
    <location>
        <begin position="192"/>
        <end position="209"/>
    </location>
</feature>
<feature type="transmembrane region" description="Helical" evidence="5">
    <location>
        <begin position="287"/>
        <end position="308"/>
    </location>
</feature>
<dbReference type="EMBL" id="JAANYQ010000008">
    <property type="protein sequence ID" value="KAF4122814.1"/>
    <property type="molecule type" value="Genomic_DNA"/>
</dbReference>
<dbReference type="Gene3D" id="1.20.1250.20">
    <property type="entry name" value="MFS general substrate transporter like domains"/>
    <property type="match status" value="2"/>
</dbReference>
<dbReference type="AlphaFoldDB" id="A0A9P4YW11"/>
<dbReference type="PANTHER" id="PTHR10924">
    <property type="entry name" value="MAJOR FACILITATOR SUPERFAMILY PROTEIN-RELATED"/>
    <property type="match status" value="1"/>
</dbReference>
<feature type="transmembrane region" description="Helical" evidence="5">
    <location>
        <begin position="52"/>
        <end position="69"/>
    </location>
</feature>
<keyword evidence="7" id="KW-1185">Reference proteome</keyword>
<dbReference type="Pfam" id="PF07690">
    <property type="entry name" value="MFS_1"/>
    <property type="match status" value="1"/>
</dbReference>
<name>A0A9P4YW11_9HYPO</name>
<protein>
    <submittedName>
        <fullName evidence="6">Major Facilitator Superfamily</fullName>
    </submittedName>
</protein>
<comment type="caution">
    <text evidence="6">The sequence shown here is derived from an EMBL/GenBank/DDBJ whole genome shotgun (WGS) entry which is preliminary data.</text>
</comment>
<feature type="transmembrane region" description="Helical" evidence="5">
    <location>
        <begin position="320"/>
        <end position="337"/>
    </location>
</feature>
<evidence type="ECO:0000256" key="2">
    <source>
        <dbReference type="ARBA" id="ARBA00022692"/>
    </source>
</evidence>
<evidence type="ECO:0000313" key="7">
    <source>
        <dbReference type="Proteomes" id="UP000749293"/>
    </source>
</evidence>
<evidence type="ECO:0000313" key="6">
    <source>
        <dbReference type="EMBL" id="KAF4122814.1"/>
    </source>
</evidence>
<evidence type="ECO:0000256" key="5">
    <source>
        <dbReference type="SAM" id="Phobius"/>
    </source>
</evidence>
<keyword evidence="4 5" id="KW-0472">Membrane</keyword>
<feature type="transmembrane region" description="Helical" evidence="5">
    <location>
        <begin position="23"/>
        <end position="45"/>
    </location>
</feature>
<dbReference type="PANTHER" id="PTHR10924:SF6">
    <property type="entry name" value="SOLUTE CARRIER FAMILY 49 MEMBER A3"/>
    <property type="match status" value="1"/>
</dbReference>
<feature type="transmembrane region" description="Helical" evidence="5">
    <location>
        <begin position="255"/>
        <end position="275"/>
    </location>
</feature>
<dbReference type="InterPro" id="IPR049680">
    <property type="entry name" value="FLVCR1-2_SLC49-like"/>
</dbReference>
<organism evidence="6 7">
    <name type="scientific">Geosmithia morbida</name>
    <dbReference type="NCBI Taxonomy" id="1094350"/>
    <lineage>
        <taxon>Eukaryota</taxon>
        <taxon>Fungi</taxon>
        <taxon>Dikarya</taxon>
        <taxon>Ascomycota</taxon>
        <taxon>Pezizomycotina</taxon>
        <taxon>Sordariomycetes</taxon>
        <taxon>Hypocreomycetidae</taxon>
        <taxon>Hypocreales</taxon>
        <taxon>Bionectriaceae</taxon>
        <taxon>Geosmithia</taxon>
    </lineage>
</organism>
<comment type="subcellular location">
    <subcellularLocation>
        <location evidence="1">Membrane</location>
        <topology evidence="1">Multi-pass membrane protein</topology>
    </subcellularLocation>
</comment>
<dbReference type="InterPro" id="IPR011701">
    <property type="entry name" value="MFS"/>
</dbReference>
<proteinExistence type="predicted"/>
<dbReference type="RefSeq" id="XP_035321466.1">
    <property type="nucleotide sequence ID" value="XM_035469086.1"/>
</dbReference>
<dbReference type="Proteomes" id="UP000749293">
    <property type="component" value="Unassembled WGS sequence"/>
</dbReference>
<feature type="transmembrane region" description="Helical" evidence="5">
    <location>
        <begin position="229"/>
        <end position="248"/>
    </location>
</feature>
<feature type="transmembrane region" description="Helical" evidence="5">
    <location>
        <begin position="357"/>
        <end position="377"/>
    </location>
</feature>
<dbReference type="OrthoDB" id="422206at2759"/>
<keyword evidence="2 5" id="KW-0812">Transmembrane</keyword>
<evidence type="ECO:0000256" key="1">
    <source>
        <dbReference type="ARBA" id="ARBA00004141"/>
    </source>
</evidence>
<reference evidence="6" key="1">
    <citation type="submission" date="2020-03" db="EMBL/GenBank/DDBJ databases">
        <title>Site-based positive gene gene selection in Geosmithia morbida across the United States reveals a broad range of putative effectors and factors for local host and environmental adapation.</title>
        <authorList>
            <person name="Onufrak A."/>
            <person name="Murdoch R.W."/>
            <person name="Gazis R."/>
            <person name="Huff M."/>
            <person name="Staton M."/>
            <person name="Klingeman W."/>
            <person name="Hadziabdic D."/>
        </authorList>
    </citation>
    <scope>NUCLEOTIDE SEQUENCE</scope>
    <source>
        <strain evidence="6">1262</strain>
    </source>
</reference>
<dbReference type="SUPFAM" id="SSF103473">
    <property type="entry name" value="MFS general substrate transporter"/>
    <property type="match status" value="1"/>
</dbReference>
<evidence type="ECO:0000256" key="3">
    <source>
        <dbReference type="ARBA" id="ARBA00022989"/>
    </source>
</evidence>
<feature type="transmembrane region" description="Helical" evidence="5">
    <location>
        <begin position="81"/>
        <end position="102"/>
    </location>
</feature>
<accession>A0A9P4YW11</accession>
<gene>
    <name evidence="6" type="ORF">GMORB2_7121</name>
</gene>
<evidence type="ECO:0000256" key="4">
    <source>
        <dbReference type="ARBA" id="ARBA00023136"/>
    </source>
</evidence>
<dbReference type="InterPro" id="IPR036259">
    <property type="entry name" value="MFS_trans_sf"/>
</dbReference>
<dbReference type="GO" id="GO:0022857">
    <property type="term" value="F:transmembrane transporter activity"/>
    <property type="evidence" value="ECO:0007669"/>
    <property type="project" value="InterPro"/>
</dbReference>
<sequence>MQWLTYAPVATKAASYYDVSESAINWISTAFFLAFVAMSPLTILVLHRSVRLSFICAGVLILVGNWVRYAGSASRSGGHYAYAMAGEVLVGFAQPFILAAPARYSDLWFSNRGRVAATAVMSLANPFGGALGQLINPSWVSEPADVSNMSSVCAAPAILVPGRPPTPVGPSSETVKLSLRESGSALTRSPELWLVLVPFAIYVGFFNSLSSLLNQMLVPYGFSDDEAGIAGAVLIVVGLVSAAVTSPVIDRTKSFLLAIRALVPLVAASYLAFLWMPATRALAGPYVVLAILGASCFSLVPVVLEYLVELSHPLSPEVTSIAAWAGGQLLGAVFVIVSDALVAGPNAHPPRNMHRALVFQAILGMLAAVPPLCLGLFGRKHKLHQRRLASDQQRSNRGV</sequence>
<dbReference type="GeneID" id="55973344"/>
<keyword evidence="3 5" id="KW-1133">Transmembrane helix</keyword>
<dbReference type="GO" id="GO:0016020">
    <property type="term" value="C:membrane"/>
    <property type="evidence" value="ECO:0007669"/>
    <property type="project" value="UniProtKB-SubCell"/>
</dbReference>